<keyword evidence="2" id="KW-1185">Reference proteome</keyword>
<gene>
    <name evidence="1" type="ORF">DESUT3_05580</name>
</gene>
<evidence type="ECO:0008006" key="3">
    <source>
        <dbReference type="Google" id="ProtNLM"/>
    </source>
</evidence>
<dbReference type="RefSeq" id="WP_221250960.1">
    <property type="nucleotide sequence ID" value="NZ_AP024355.1"/>
</dbReference>
<dbReference type="EMBL" id="AP024355">
    <property type="protein sequence ID" value="BCR03489.1"/>
    <property type="molecule type" value="Genomic_DNA"/>
</dbReference>
<evidence type="ECO:0000313" key="2">
    <source>
        <dbReference type="Proteomes" id="UP001319827"/>
    </source>
</evidence>
<reference evidence="1 2" key="2">
    <citation type="journal article" date="2021" name="Int. J. Syst. Evol. Microbiol.">
        <title>Isolation and Polyphasic Characterization of Desulfuromonas versatilis sp. Nov., an Electrogenic Bacteria Capable of Versatile Metabolism Isolated from a Graphene Oxide-Reducing Enrichment Culture.</title>
        <authorList>
            <person name="Xie L."/>
            <person name="Yoshida N."/>
            <person name="Ishii S."/>
            <person name="Meng L."/>
        </authorList>
    </citation>
    <scope>NUCLEOTIDE SEQUENCE [LARGE SCALE GENOMIC DNA]</scope>
    <source>
        <strain evidence="1 2">NIT-T3</strain>
    </source>
</reference>
<organism evidence="1 2">
    <name type="scientific">Desulfuromonas versatilis</name>
    <dbReference type="NCBI Taxonomy" id="2802975"/>
    <lineage>
        <taxon>Bacteria</taxon>
        <taxon>Pseudomonadati</taxon>
        <taxon>Thermodesulfobacteriota</taxon>
        <taxon>Desulfuromonadia</taxon>
        <taxon>Desulfuromonadales</taxon>
        <taxon>Desulfuromonadaceae</taxon>
        <taxon>Desulfuromonas</taxon>
    </lineage>
</organism>
<proteinExistence type="predicted"/>
<protein>
    <recommendedName>
        <fullName evidence="3">MarR family transcriptional regulator</fullName>
    </recommendedName>
</protein>
<evidence type="ECO:0000313" key="1">
    <source>
        <dbReference type="EMBL" id="BCR03489.1"/>
    </source>
</evidence>
<sequence>MKSQDIFILLKLASLQRQEKAIIEKQSPSKMYIHGWEGWEIPPEEVDERQLARQVLHLEQASRYTARGLAEELGVGKTEVNNAIKRCIAVGMATLDRHTSRPKANFKVLLEFIVYGLKYVFPAVPAEIVRGIPTSFAAPVLEGQLMTAGELIFVWPDARGKSKGQSVTPLFKSVPYAVKRDPLLYEYLALVDAIRLGSPREANLAEQLLRERLK</sequence>
<dbReference type="Proteomes" id="UP001319827">
    <property type="component" value="Chromosome"/>
</dbReference>
<reference evidence="1 2" key="1">
    <citation type="journal article" date="2016" name="C (Basel)">
        <title>Selective Growth of and Electricity Production by Marine Exoelectrogenic Bacteria in Self-Aggregated Hydrogel of Microbially Reduced Graphene Oxide.</title>
        <authorList>
            <person name="Yoshida N."/>
            <person name="Goto Y."/>
            <person name="Miyata Y."/>
        </authorList>
    </citation>
    <scope>NUCLEOTIDE SEQUENCE [LARGE SCALE GENOMIC DNA]</scope>
    <source>
        <strain evidence="1 2">NIT-T3</strain>
    </source>
</reference>
<name>A0ABM8HMH1_9BACT</name>
<accession>A0ABM8HMH1</accession>